<dbReference type="GO" id="GO:0004527">
    <property type="term" value="F:exonuclease activity"/>
    <property type="evidence" value="ECO:0007669"/>
    <property type="project" value="UniProtKB-KW"/>
</dbReference>
<dbReference type="InParanoid" id="A0A0V0QD01"/>
<comment type="caution">
    <text evidence="2">The sequence shown here is derived from an EMBL/GenBank/DDBJ whole genome shotgun (WGS) entry which is preliminary data.</text>
</comment>
<keyword evidence="2" id="KW-0540">Nuclease</keyword>
<reference evidence="2 3" key="1">
    <citation type="journal article" date="2015" name="Sci. Rep.">
        <title>Genome of the facultative scuticociliatosis pathogen Pseudocohnilembus persalinus provides insight into its virulence through horizontal gene transfer.</title>
        <authorList>
            <person name="Xiong J."/>
            <person name="Wang G."/>
            <person name="Cheng J."/>
            <person name="Tian M."/>
            <person name="Pan X."/>
            <person name="Warren A."/>
            <person name="Jiang C."/>
            <person name="Yuan D."/>
            <person name="Miao W."/>
        </authorList>
    </citation>
    <scope>NUCLEOTIDE SEQUENCE [LARGE SCALE GENOMIC DNA]</scope>
    <source>
        <strain evidence="2">36N120E</strain>
    </source>
</reference>
<dbReference type="GO" id="GO:0006506">
    <property type="term" value="P:GPI anchor biosynthetic process"/>
    <property type="evidence" value="ECO:0007669"/>
    <property type="project" value="TreeGrafter"/>
</dbReference>
<keyword evidence="2" id="KW-0255">Endonuclease</keyword>
<gene>
    <name evidence="2" type="ORF">PPERSA_05514</name>
</gene>
<dbReference type="InterPro" id="IPR005135">
    <property type="entry name" value="Endo/exonuclease/phosphatase"/>
</dbReference>
<organism evidence="2 3">
    <name type="scientific">Pseudocohnilembus persalinus</name>
    <name type="common">Ciliate</name>
    <dbReference type="NCBI Taxonomy" id="266149"/>
    <lineage>
        <taxon>Eukaryota</taxon>
        <taxon>Sar</taxon>
        <taxon>Alveolata</taxon>
        <taxon>Ciliophora</taxon>
        <taxon>Intramacronucleata</taxon>
        <taxon>Oligohymenophorea</taxon>
        <taxon>Scuticociliatia</taxon>
        <taxon>Philasterida</taxon>
        <taxon>Pseudocohnilembidae</taxon>
        <taxon>Pseudocohnilembus</taxon>
    </lineage>
</organism>
<protein>
    <submittedName>
        <fullName evidence="2">Endonuclease/exonuclease/phosphatase</fullName>
    </submittedName>
</protein>
<dbReference type="Proteomes" id="UP000054937">
    <property type="component" value="Unassembled WGS sequence"/>
</dbReference>
<dbReference type="AlphaFoldDB" id="A0A0V0QD01"/>
<evidence type="ECO:0000313" key="3">
    <source>
        <dbReference type="Proteomes" id="UP000054937"/>
    </source>
</evidence>
<evidence type="ECO:0000313" key="2">
    <source>
        <dbReference type="EMBL" id="KRX00012.1"/>
    </source>
</evidence>
<dbReference type="GO" id="GO:0016020">
    <property type="term" value="C:membrane"/>
    <property type="evidence" value="ECO:0007669"/>
    <property type="project" value="GOC"/>
</dbReference>
<sequence>MISVATYNIHWCLGVDNVYSIQRIADVIANLSVDIIGLQEMHRQTEQFNDDQLQELQKNLSEFKFSAFLQTMKGYPSNPKSTKGIYGNAILSKFPIIDEKIILFKKGTGYSKSQEQRGAIAVLISKGIYNQYKSGQTCQYRILFKLDNDKFWFITTHFGCDITGFEQQSQSLELLKFIKNELQPSSENIILTELPNYKKQQNKAGF</sequence>
<dbReference type="PANTHER" id="PTHR14859:SF15">
    <property type="entry name" value="ENDONUCLEASE_EXONUCLEASE_PHOSPHATASE DOMAIN-CONTAINING PROTEIN"/>
    <property type="match status" value="1"/>
</dbReference>
<accession>A0A0V0QD01</accession>
<keyword evidence="2" id="KW-0269">Exonuclease</keyword>
<dbReference type="EMBL" id="LDAU01000198">
    <property type="protein sequence ID" value="KRX00012.1"/>
    <property type="molecule type" value="Genomic_DNA"/>
</dbReference>
<proteinExistence type="predicted"/>
<feature type="domain" description="Endonuclease/exonuclease/phosphatase" evidence="1">
    <location>
        <begin position="5"/>
        <end position="103"/>
    </location>
</feature>
<evidence type="ECO:0000259" key="1">
    <source>
        <dbReference type="Pfam" id="PF03372"/>
    </source>
</evidence>
<dbReference type="GO" id="GO:0004519">
    <property type="term" value="F:endonuclease activity"/>
    <property type="evidence" value="ECO:0007669"/>
    <property type="project" value="UniProtKB-KW"/>
</dbReference>
<dbReference type="InterPro" id="IPR051916">
    <property type="entry name" value="GPI-anchor_lipid_remodeler"/>
</dbReference>
<keyword evidence="2" id="KW-0378">Hydrolase</keyword>
<name>A0A0V0QD01_PSEPJ</name>
<keyword evidence="3" id="KW-1185">Reference proteome</keyword>
<dbReference type="OrthoDB" id="68581at2759"/>
<dbReference type="SUPFAM" id="SSF56219">
    <property type="entry name" value="DNase I-like"/>
    <property type="match status" value="1"/>
</dbReference>
<dbReference type="Pfam" id="PF03372">
    <property type="entry name" value="Exo_endo_phos"/>
    <property type="match status" value="1"/>
</dbReference>
<dbReference type="PANTHER" id="PTHR14859">
    <property type="entry name" value="CALCOFLUOR WHITE HYPERSENSITIVE PROTEIN PRECURSOR"/>
    <property type="match status" value="1"/>
</dbReference>
<dbReference type="InterPro" id="IPR036691">
    <property type="entry name" value="Endo/exonu/phosph_ase_sf"/>
</dbReference>
<dbReference type="Gene3D" id="3.60.10.10">
    <property type="entry name" value="Endonuclease/exonuclease/phosphatase"/>
    <property type="match status" value="1"/>
</dbReference>